<comment type="caution">
    <text evidence="1">The sequence shown here is derived from an EMBL/GenBank/DDBJ whole genome shotgun (WGS) entry which is preliminary data.</text>
</comment>
<dbReference type="EMBL" id="DTLI01000092">
    <property type="protein sequence ID" value="HHS51936.1"/>
    <property type="molecule type" value="Genomic_DNA"/>
</dbReference>
<gene>
    <name evidence="1" type="ORF">ENW73_03580</name>
</gene>
<sequence>MSQLWWTHSALGGLKPGEFERQSPFNDVVHLDLFPVSAVYEVDDYPTPRLDIRQQRLNR</sequence>
<protein>
    <submittedName>
        <fullName evidence="1">Uncharacterized protein</fullName>
    </submittedName>
</protein>
<organism evidence="1">
    <name type="scientific">candidate division WOR-3 bacterium</name>
    <dbReference type="NCBI Taxonomy" id="2052148"/>
    <lineage>
        <taxon>Bacteria</taxon>
        <taxon>Bacteria division WOR-3</taxon>
    </lineage>
</organism>
<name>A0A7C6EB98_UNCW3</name>
<evidence type="ECO:0000313" key="1">
    <source>
        <dbReference type="EMBL" id="HHS51936.1"/>
    </source>
</evidence>
<dbReference type="AlphaFoldDB" id="A0A7C6EB98"/>
<proteinExistence type="predicted"/>
<reference evidence="1" key="1">
    <citation type="journal article" date="2020" name="mSystems">
        <title>Genome- and Community-Level Interaction Insights into Carbon Utilization and Element Cycling Functions of Hydrothermarchaeota in Hydrothermal Sediment.</title>
        <authorList>
            <person name="Zhou Z."/>
            <person name="Liu Y."/>
            <person name="Xu W."/>
            <person name="Pan J."/>
            <person name="Luo Z.H."/>
            <person name="Li M."/>
        </authorList>
    </citation>
    <scope>NUCLEOTIDE SEQUENCE [LARGE SCALE GENOMIC DNA]</scope>
    <source>
        <strain evidence="1">SpSt-876</strain>
    </source>
</reference>
<accession>A0A7C6EB98</accession>